<accession>A0A2I0ARE4</accession>
<dbReference type="GO" id="GO:0003964">
    <property type="term" value="F:RNA-directed DNA polymerase activity"/>
    <property type="evidence" value="ECO:0007669"/>
    <property type="project" value="UniProtKB-KW"/>
</dbReference>
<gene>
    <name evidence="8" type="ORF">AXF42_Ash019825</name>
</gene>
<keyword evidence="2" id="KW-0548">Nucleotidyltransferase</keyword>
<evidence type="ECO:0000256" key="2">
    <source>
        <dbReference type="ARBA" id="ARBA00022695"/>
    </source>
</evidence>
<name>A0A2I0ARE4_9ASPA</name>
<keyword evidence="5" id="KW-0378">Hydrolase</keyword>
<evidence type="ECO:0000256" key="5">
    <source>
        <dbReference type="ARBA" id="ARBA00022801"/>
    </source>
</evidence>
<dbReference type="InterPro" id="IPR043502">
    <property type="entry name" value="DNA/RNA_pol_sf"/>
</dbReference>
<evidence type="ECO:0000313" key="8">
    <source>
        <dbReference type="EMBL" id="PKA58121.1"/>
    </source>
</evidence>
<organism evidence="8 9">
    <name type="scientific">Apostasia shenzhenica</name>
    <dbReference type="NCBI Taxonomy" id="1088818"/>
    <lineage>
        <taxon>Eukaryota</taxon>
        <taxon>Viridiplantae</taxon>
        <taxon>Streptophyta</taxon>
        <taxon>Embryophyta</taxon>
        <taxon>Tracheophyta</taxon>
        <taxon>Spermatophyta</taxon>
        <taxon>Magnoliopsida</taxon>
        <taxon>Liliopsida</taxon>
        <taxon>Asparagales</taxon>
        <taxon>Orchidaceae</taxon>
        <taxon>Apostasioideae</taxon>
        <taxon>Apostasia</taxon>
    </lineage>
</organism>
<dbReference type="SUPFAM" id="SSF56672">
    <property type="entry name" value="DNA/RNA polymerases"/>
    <property type="match status" value="1"/>
</dbReference>
<proteinExistence type="predicted"/>
<evidence type="ECO:0000256" key="3">
    <source>
        <dbReference type="ARBA" id="ARBA00022722"/>
    </source>
</evidence>
<evidence type="ECO:0000256" key="6">
    <source>
        <dbReference type="ARBA" id="ARBA00022918"/>
    </source>
</evidence>
<sequence>MVSIRGIEVNLEKIQAILEMDPLRTTKDIQKFNERITGLSRFISKSGERCLPFFKVLRGECPAWNDDCQWVFESLKMYLLSPPLLSVPLPAKDLLLYLSATDSSASAVLVREATNWQLPIHHISHILHGAKLRYSPFEKLSFALTTAARKLRQYFQVHSIKVVTDQPLRRVLHSPEVSRRLQKWAMKLSEFDIDFLSKSASKGHVLADFRAELTTTEQLELPEKQLPWILHIDGASGKHTQGISIALTSH</sequence>
<reference evidence="8 9" key="1">
    <citation type="journal article" date="2017" name="Nature">
        <title>The Apostasia genome and the evolution of orchids.</title>
        <authorList>
            <person name="Zhang G.Q."/>
            <person name="Liu K.W."/>
            <person name="Li Z."/>
            <person name="Lohaus R."/>
            <person name="Hsiao Y.Y."/>
            <person name="Niu S.C."/>
            <person name="Wang J.Y."/>
            <person name="Lin Y.C."/>
            <person name="Xu Q."/>
            <person name="Chen L.J."/>
            <person name="Yoshida K."/>
            <person name="Fujiwara S."/>
            <person name="Wang Z.W."/>
            <person name="Zhang Y.Q."/>
            <person name="Mitsuda N."/>
            <person name="Wang M."/>
            <person name="Liu G.H."/>
            <person name="Pecoraro L."/>
            <person name="Huang H.X."/>
            <person name="Xiao X.J."/>
            <person name="Lin M."/>
            <person name="Wu X.Y."/>
            <person name="Wu W.L."/>
            <person name="Chen Y.Y."/>
            <person name="Chang S.B."/>
            <person name="Sakamoto S."/>
            <person name="Ohme-Takagi M."/>
            <person name="Yagi M."/>
            <person name="Zeng S.J."/>
            <person name="Shen C.Y."/>
            <person name="Yeh C.M."/>
            <person name="Luo Y.B."/>
            <person name="Tsai W.C."/>
            <person name="Van de Peer Y."/>
            <person name="Liu Z.J."/>
        </authorList>
    </citation>
    <scope>NUCLEOTIDE SEQUENCE [LARGE SCALE GENOMIC DNA]</scope>
    <source>
        <strain evidence="9">cv. Shenzhen</strain>
        <tissue evidence="8">Stem</tissue>
    </source>
</reference>
<evidence type="ECO:0000259" key="7">
    <source>
        <dbReference type="Pfam" id="PF17917"/>
    </source>
</evidence>
<protein>
    <recommendedName>
        <fullName evidence="7">Reverse transcriptase RNase H-like domain-containing protein</fullName>
    </recommendedName>
</protein>
<dbReference type="Pfam" id="PF17917">
    <property type="entry name" value="RT_RNaseH"/>
    <property type="match status" value="1"/>
</dbReference>
<keyword evidence="4" id="KW-0255">Endonuclease</keyword>
<dbReference type="EMBL" id="KZ451956">
    <property type="protein sequence ID" value="PKA58121.1"/>
    <property type="molecule type" value="Genomic_DNA"/>
</dbReference>
<dbReference type="InterPro" id="IPR041373">
    <property type="entry name" value="RT_RNaseH"/>
</dbReference>
<feature type="domain" description="Reverse transcriptase RNase H-like" evidence="7">
    <location>
        <begin position="90"/>
        <end position="191"/>
    </location>
</feature>
<dbReference type="OrthoDB" id="784093at2759"/>
<dbReference type="GO" id="GO:0004519">
    <property type="term" value="F:endonuclease activity"/>
    <property type="evidence" value="ECO:0007669"/>
    <property type="project" value="UniProtKB-KW"/>
</dbReference>
<dbReference type="PANTHER" id="PTHR48475:SF2">
    <property type="entry name" value="RIBONUCLEASE H"/>
    <property type="match status" value="1"/>
</dbReference>
<keyword evidence="1" id="KW-0808">Transferase</keyword>
<evidence type="ECO:0000256" key="1">
    <source>
        <dbReference type="ARBA" id="ARBA00022679"/>
    </source>
</evidence>
<evidence type="ECO:0000256" key="4">
    <source>
        <dbReference type="ARBA" id="ARBA00022759"/>
    </source>
</evidence>
<dbReference type="PANTHER" id="PTHR48475">
    <property type="entry name" value="RIBONUCLEASE H"/>
    <property type="match status" value="1"/>
</dbReference>
<keyword evidence="3" id="KW-0540">Nuclease</keyword>
<dbReference type="Gene3D" id="3.30.70.270">
    <property type="match status" value="1"/>
</dbReference>
<dbReference type="Proteomes" id="UP000236161">
    <property type="component" value="Unassembled WGS sequence"/>
</dbReference>
<keyword evidence="6" id="KW-0695">RNA-directed DNA polymerase</keyword>
<dbReference type="AlphaFoldDB" id="A0A2I0ARE4"/>
<dbReference type="GO" id="GO:0016787">
    <property type="term" value="F:hydrolase activity"/>
    <property type="evidence" value="ECO:0007669"/>
    <property type="project" value="UniProtKB-KW"/>
</dbReference>
<keyword evidence="9" id="KW-1185">Reference proteome</keyword>
<evidence type="ECO:0000313" key="9">
    <source>
        <dbReference type="Proteomes" id="UP000236161"/>
    </source>
</evidence>
<dbReference type="InterPro" id="IPR043128">
    <property type="entry name" value="Rev_trsase/Diguanyl_cyclase"/>
</dbReference>